<sequence length="80" mass="8765">MKLAHQAVIAEQVHLFFRDHRGIYWWRDADGQLSEQPPPVAANGDGKTRIQQIEDSLGEGPSDAGIGVLAPKRLTDSEAT</sequence>
<dbReference type="STRING" id="875328.JDM601_1359"/>
<accession>F5YX90</accession>
<dbReference type="KEGG" id="mjd:JDM601_1359"/>
<dbReference type="AlphaFoldDB" id="F5YX90"/>
<dbReference type="EMBL" id="CP002329">
    <property type="protein sequence ID" value="AEF35359.1"/>
    <property type="molecule type" value="Genomic_DNA"/>
</dbReference>
<evidence type="ECO:0000313" key="3">
    <source>
        <dbReference type="Proteomes" id="UP000009224"/>
    </source>
</evidence>
<evidence type="ECO:0000256" key="1">
    <source>
        <dbReference type="SAM" id="MobiDB-lite"/>
    </source>
</evidence>
<dbReference type="Proteomes" id="UP000009224">
    <property type="component" value="Chromosome"/>
</dbReference>
<evidence type="ECO:0000313" key="2">
    <source>
        <dbReference type="EMBL" id="AEF35359.1"/>
    </source>
</evidence>
<reference evidence="2 3" key="1">
    <citation type="journal article" date="2011" name="J. Bacteriol.">
        <title>Complete genome sequence of a novel clinical isolate, the nontuberculous Mycobacterium strain JDM601.</title>
        <authorList>
            <person name="Zhang Z.Y."/>
            <person name="Sun Z.Q."/>
            <person name="Wang Z.L."/>
            <person name="Wen Z.L."/>
            <person name="Sun Q.W."/>
            <person name="Zhu Z.Q."/>
            <person name="Song Y.Z."/>
            <person name="Zhao J.W."/>
            <person name="Wang H.H."/>
            <person name="Zhang S.L."/>
            <person name="Guo X.K."/>
        </authorList>
    </citation>
    <scope>NUCLEOTIDE SEQUENCE [LARGE SCALE GENOMIC DNA]</scope>
    <source>
        <strain evidence="2 3">JDM601</strain>
    </source>
</reference>
<proteinExistence type="predicted"/>
<gene>
    <name evidence="2" type="ordered locus">JDM601_1359</name>
</gene>
<protein>
    <submittedName>
        <fullName evidence="2">Uncharacterized protein</fullName>
    </submittedName>
</protein>
<feature type="region of interest" description="Disordered" evidence="1">
    <location>
        <begin position="55"/>
        <end position="80"/>
    </location>
</feature>
<dbReference type="HOGENOM" id="CLU_2585951_0_0_11"/>
<keyword evidence="3" id="KW-1185">Reference proteome</keyword>
<name>F5YX90_MYCSD</name>
<organism evidence="2 3">
    <name type="scientific">Mycolicibacter sinensis (strain JDM601)</name>
    <name type="common">Mycobacterium sinense</name>
    <dbReference type="NCBI Taxonomy" id="875328"/>
    <lineage>
        <taxon>Bacteria</taxon>
        <taxon>Bacillati</taxon>
        <taxon>Actinomycetota</taxon>
        <taxon>Actinomycetes</taxon>
        <taxon>Mycobacteriales</taxon>
        <taxon>Mycobacteriaceae</taxon>
        <taxon>Mycolicibacter</taxon>
    </lineage>
</organism>